<dbReference type="Proteomes" id="UP001050975">
    <property type="component" value="Unassembled WGS sequence"/>
</dbReference>
<evidence type="ECO:0000256" key="1">
    <source>
        <dbReference type="ARBA" id="ARBA00022649"/>
    </source>
</evidence>
<dbReference type="Pfam" id="PF08681">
    <property type="entry name" value="TacA1"/>
    <property type="match status" value="1"/>
</dbReference>
<dbReference type="Gene3D" id="1.20.5.780">
    <property type="entry name" value="Single helix bin"/>
    <property type="match status" value="1"/>
</dbReference>
<evidence type="ECO:0008006" key="5">
    <source>
        <dbReference type="Google" id="ProtNLM"/>
    </source>
</evidence>
<accession>A0AAV3XDI8</accession>
<dbReference type="EMBL" id="BLAY01000067">
    <property type="protein sequence ID" value="GET39493.1"/>
    <property type="molecule type" value="Genomic_DNA"/>
</dbReference>
<keyword evidence="1" id="KW-1277">Toxin-antitoxin system</keyword>
<gene>
    <name evidence="3" type="ORF">MiSe_42620</name>
</gene>
<comment type="caution">
    <text evidence="3">The sequence shown here is derived from an EMBL/GenBank/DDBJ whole genome shotgun (WGS) entry which is preliminary data.</text>
</comment>
<evidence type="ECO:0000313" key="4">
    <source>
        <dbReference type="Proteomes" id="UP001050975"/>
    </source>
</evidence>
<protein>
    <recommendedName>
        <fullName evidence="5">DUF1778 domain-containing protein</fullName>
    </recommendedName>
</protein>
<dbReference type="GO" id="GO:0006355">
    <property type="term" value="P:regulation of DNA-templated transcription"/>
    <property type="evidence" value="ECO:0007669"/>
    <property type="project" value="InterPro"/>
</dbReference>
<dbReference type="PANTHER" id="PTHR35401">
    <property type="entry name" value="COPG FAMILY HELIX-TURN-HELIX PROTEIN-RELATED-RELATED"/>
    <property type="match status" value="1"/>
</dbReference>
<comment type="similarity">
    <text evidence="2">Belongs to the TacA antitoxin family.</text>
</comment>
<dbReference type="RefSeq" id="WP_226584873.1">
    <property type="nucleotide sequence ID" value="NZ_BLAY01000067.1"/>
</dbReference>
<dbReference type="PANTHER" id="PTHR35401:SF2">
    <property type="entry name" value="ABC-TYPE TRANSPORT SYSTEM"/>
    <property type="match status" value="1"/>
</dbReference>
<name>A0AAV3XDI8_9CYAN</name>
<reference evidence="3" key="1">
    <citation type="submission" date="2019-10" db="EMBL/GenBank/DDBJ databases">
        <title>Draft genome sequece of Microseira wollei NIES-4236.</title>
        <authorList>
            <person name="Yamaguchi H."/>
            <person name="Suzuki S."/>
            <person name="Kawachi M."/>
        </authorList>
    </citation>
    <scope>NUCLEOTIDE SEQUENCE</scope>
    <source>
        <strain evidence="3">NIES-4236</strain>
    </source>
</reference>
<organism evidence="3 4">
    <name type="scientific">Microseira wollei NIES-4236</name>
    <dbReference type="NCBI Taxonomy" id="2530354"/>
    <lineage>
        <taxon>Bacteria</taxon>
        <taxon>Bacillati</taxon>
        <taxon>Cyanobacteriota</taxon>
        <taxon>Cyanophyceae</taxon>
        <taxon>Oscillatoriophycideae</taxon>
        <taxon>Aerosakkonematales</taxon>
        <taxon>Aerosakkonemataceae</taxon>
        <taxon>Microseira</taxon>
    </lineage>
</organism>
<dbReference type="InterPro" id="IPR010985">
    <property type="entry name" value="Ribbon_hlx_hlx"/>
</dbReference>
<dbReference type="SUPFAM" id="SSF47598">
    <property type="entry name" value="Ribbon-helix-helix"/>
    <property type="match status" value="1"/>
</dbReference>
<proteinExistence type="inferred from homology"/>
<dbReference type="AlphaFoldDB" id="A0AAV3XDI8"/>
<evidence type="ECO:0000256" key="2">
    <source>
        <dbReference type="ARBA" id="ARBA00049988"/>
    </source>
</evidence>
<sequence>MSNARALQTVIEYVEALSPEEQDLLVELIHKRRVEKQRAEVAENIELTLSQQDKETLEKAAAAQTKSLSEYLLEVALNLAKETPEIEQIVLSDRDWEIFASALENPPEPNEALKAAIKEYQEEYGKW</sequence>
<keyword evidence="4" id="KW-1185">Reference proteome</keyword>
<evidence type="ECO:0000313" key="3">
    <source>
        <dbReference type="EMBL" id="GET39493.1"/>
    </source>
</evidence>
<dbReference type="InterPro" id="IPR014795">
    <property type="entry name" value="TacA_1-like"/>
</dbReference>